<dbReference type="InterPro" id="IPR014767">
    <property type="entry name" value="DAD_dom"/>
</dbReference>
<name>A0A833YXD9_9CHIR</name>
<dbReference type="InterPro" id="IPR010465">
    <property type="entry name" value="Drf_DAD"/>
</dbReference>
<organism evidence="3 4">
    <name type="scientific">Phyllostomus discolor</name>
    <name type="common">pale spear-nosed bat</name>
    <dbReference type="NCBI Taxonomy" id="89673"/>
    <lineage>
        <taxon>Eukaryota</taxon>
        <taxon>Metazoa</taxon>
        <taxon>Chordata</taxon>
        <taxon>Craniata</taxon>
        <taxon>Vertebrata</taxon>
        <taxon>Euteleostomi</taxon>
        <taxon>Mammalia</taxon>
        <taxon>Eutheria</taxon>
        <taxon>Laurasiatheria</taxon>
        <taxon>Chiroptera</taxon>
        <taxon>Yangochiroptera</taxon>
        <taxon>Phyllostomidae</taxon>
        <taxon>Phyllostominae</taxon>
        <taxon>Phyllostomus</taxon>
    </lineage>
</organism>
<dbReference type="PROSITE" id="PS51231">
    <property type="entry name" value="DAD"/>
    <property type="match status" value="1"/>
</dbReference>
<reference evidence="3 4" key="1">
    <citation type="journal article" date="2020" name="Nature">
        <title>Six reference-quality genomes reveal evolution of bat adaptations.</title>
        <authorList>
            <person name="Jebb D."/>
            <person name="Huang Z."/>
            <person name="Pippel M."/>
            <person name="Hughes G.M."/>
            <person name="Lavrichenko K."/>
            <person name="Devanna P."/>
            <person name="Winkler S."/>
            <person name="Jermiin L.S."/>
            <person name="Skirmuntt E.C."/>
            <person name="Katzourakis A."/>
            <person name="Burkitt-Gray L."/>
            <person name="Ray D.A."/>
            <person name="Sullivan K.A.M."/>
            <person name="Roscito J.G."/>
            <person name="Kirilenko B.M."/>
            <person name="Davalos L.M."/>
            <person name="Corthals A.P."/>
            <person name="Power M.L."/>
            <person name="Jones G."/>
            <person name="Ransome R.D."/>
            <person name="Dechmann D.K.N."/>
            <person name="Locatelli A.G."/>
            <person name="Puechmaille S.J."/>
            <person name="Fedrigo O."/>
            <person name="Jarvis E.D."/>
            <person name="Hiller M."/>
            <person name="Vernes S.C."/>
            <person name="Myers E.W."/>
            <person name="Teeling E.C."/>
        </authorList>
    </citation>
    <scope>NUCLEOTIDE SEQUENCE [LARGE SCALE GENOMIC DNA]</scope>
    <source>
        <strain evidence="3">Bat1K_MPI-CBG_1</strain>
    </source>
</reference>
<dbReference type="Proteomes" id="UP000664940">
    <property type="component" value="Unassembled WGS sequence"/>
</dbReference>
<gene>
    <name evidence="3" type="ORF">HJG60_003845</name>
</gene>
<evidence type="ECO:0000313" key="3">
    <source>
        <dbReference type="EMBL" id="KAF6080960.1"/>
    </source>
</evidence>
<feature type="domain" description="DAD" evidence="2">
    <location>
        <begin position="27"/>
        <end position="55"/>
    </location>
</feature>
<dbReference type="EMBL" id="JABVXQ010000013">
    <property type="protein sequence ID" value="KAF6080960.1"/>
    <property type="molecule type" value="Genomic_DNA"/>
</dbReference>
<evidence type="ECO:0000259" key="2">
    <source>
        <dbReference type="PROSITE" id="PS51231"/>
    </source>
</evidence>
<protein>
    <submittedName>
        <fullName evidence="3">Diaphanous related formin 1</fullName>
    </submittedName>
</protein>
<proteinExistence type="predicted"/>
<sequence>MHWSGSLSPFPHPCSETGTRRCMEEGDETGVMDSLLEALQSGAAFRRKRGPRQDSPLCPWEEEEEDTRKLVTGGHAMRSLLPRWSPLPCEHSGSAEKLTAPVMTWAL</sequence>
<dbReference type="Pfam" id="PF06345">
    <property type="entry name" value="Drf_DAD"/>
    <property type="match status" value="1"/>
</dbReference>
<accession>A0A833YXD9</accession>
<feature type="region of interest" description="Disordered" evidence="1">
    <location>
        <begin position="42"/>
        <end position="64"/>
    </location>
</feature>
<feature type="region of interest" description="Disordered" evidence="1">
    <location>
        <begin position="1"/>
        <end position="20"/>
    </location>
</feature>
<comment type="caution">
    <text evidence="3">The sequence shown here is derived from an EMBL/GenBank/DDBJ whole genome shotgun (WGS) entry which is preliminary data.</text>
</comment>
<evidence type="ECO:0000313" key="4">
    <source>
        <dbReference type="Proteomes" id="UP000664940"/>
    </source>
</evidence>
<evidence type="ECO:0000256" key="1">
    <source>
        <dbReference type="SAM" id="MobiDB-lite"/>
    </source>
</evidence>
<dbReference type="AlphaFoldDB" id="A0A833YXD9"/>